<dbReference type="AlphaFoldDB" id="A0A0F9JNW2"/>
<accession>A0A0F9JNW2</accession>
<sequence length="742" mass="86039">MQQILPIFPEDLKMVNYQVGFKQMDDFVHYFVNGMPVYCHEKSDKNGYRFVLATLVNNKFCSIKELSEALGVQKKNVERYAKSLRDHGMGYFFNRKETRGQCHKFTPEKIEDAQKLLDSGYSQLATAKAISVSESAIRYHLKAGTLKKKVDVFTPFPATTPRERDIADFLVSDMIGVAATRVEDRVFAALGLQNAVISFDSCESVEYGGVLLLLPFLLANGLLSYKKYYSQRLSGYYDFDSVILTVAFMYLCRIKSVEQLKHHSPGEMGKLLGLDRIPEARCLRGIIKELSVQERASEWNAYLSEDWINQEDTSIYYIDGHVQVYHGHLANLGKKHVSRQKLCLPGMVEFWVNNADGLPYFYVTGQVNEKLQEMITTQLAPRLLELTQGRVSQDELDADESLPRFTIVFDREAYSPPFFKHLWDCFRIAVITYRKNVKDKWDEEDFSDYKVDTDVETDMKLCEKQVELSGVELREVRRLTDTGHQTSVITTNLKMPTALIALYMFSRWSQENFFRYMRQEYDIDRIVQYGVDELDKTIMVVNREYSNISYNLKKLREKKTRRQAKLYALETENIEGKMELTGKNLEKQISFRQEIESLEAEEQEILVRRKQLPYRISIGEMPEDTRYNKLKTESKHLQNIIKIICYRAETAIANLLAANYRKSSNEIRALVKSIIFAKADLYPDYQTNTLTVRLNSLATPRDNMAIREICQTLNDYEAVFPGTRLKLFFKNATMTPATDQEF</sequence>
<comment type="caution">
    <text evidence="1">The sequence shown here is derived from an EMBL/GenBank/DDBJ whole genome shotgun (WGS) entry which is preliminary data.</text>
</comment>
<name>A0A0F9JNW2_9ZZZZ</name>
<organism evidence="1">
    <name type="scientific">marine sediment metagenome</name>
    <dbReference type="NCBI Taxonomy" id="412755"/>
    <lineage>
        <taxon>unclassified sequences</taxon>
        <taxon>metagenomes</taxon>
        <taxon>ecological metagenomes</taxon>
    </lineage>
</organism>
<evidence type="ECO:0000313" key="1">
    <source>
        <dbReference type="EMBL" id="KKM64121.1"/>
    </source>
</evidence>
<dbReference type="EMBL" id="LAZR01010965">
    <property type="protein sequence ID" value="KKM64121.1"/>
    <property type="molecule type" value="Genomic_DNA"/>
</dbReference>
<gene>
    <name evidence="1" type="ORF">LCGC14_1504570</name>
</gene>
<proteinExistence type="predicted"/>
<dbReference type="Pfam" id="PF21804">
    <property type="entry name" value="Transposase_29"/>
    <property type="match status" value="1"/>
</dbReference>
<reference evidence="1" key="1">
    <citation type="journal article" date="2015" name="Nature">
        <title>Complex archaea that bridge the gap between prokaryotes and eukaryotes.</title>
        <authorList>
            <person name="Spang A."/>
            <person name="Saw J.H."/>
            <person name="Jorgensen S.L."/>
            <person name="Zaremba-Niedzwiedzka K."/>
            <person name="Martijn J."/>
            <person name="Lind A.E."/>
            <person name="van Eijk R."/>
            <person name="Schleper C."/>
            <person name="Guy L."/>
            <person name="Ettema T.J."/>
        </authorList>
    </citation>
    <scope>NUCLEOTIDE SEQUENCE</scope>
</reference>
<dbReference type="InterPro" id="IPR049343">
    <property type="entry name" value="Transposase_29"/>
</dbReference>
<protein>
    <submittedName>
        <fullName evidence="1">Uncharacterized protein</fullName>
    </submittedName>
</protein>